<gene>
    <name evidence="2" type="ORF">FH063_003984</name>
</gene>
<organism evidence="2 3">
    <name type="scientific">Azospirillum argentinense</name>
    <dbReference type="NCBI Taxonomy" id="2970906"/>
    <lineage>
        <taxon>Bacteria</taxon>
        <taxon>Pseudomonadati</taxon>
        <taxon>Pseudomonadota</taxon>
        <taxon>Alphaproteobacteria</taxon>
        <taxon>Rhodospirillales</taxon>
        <taxon>Azospirillaceae</taxon>
        <taxon>Azospirillum</taxon>
    </lineage>
</organism>
<evidence type="ECO:0000313" key="3">
    <source>
        <dbReference type="Proteomes" id="UP000325333"/>
    </source>
</evidence>
<proteinExistence type="predicted"/>
<reference evidence="2 3" key="1">
    <citation type="submission" date="2019-07" db="EMBL/GenBank/DDBJ databases">
        <title>Genome sequencing of the stress-tolerant strain Azospirillum brasilense Az19.</title>
        <authorList>
            <person name="Maroniche G.A."/>
            <person name="Garcia J.E."/>
            <person name="Pagnussat L."/>
            <person name="Amenta M."/>
            <person name="Creus C.M."/>
        </authorList>
    </citation>
    <scope>NUCLEOTIDE SEQUENCE [LARGE SCALE GENOMIC DNA]</scope>
    <source>
        <strain evidence="2 3">Az19</strain>
    </source>
</reference>
<dbReference type="EMBL" id="VEWN01000021">
    <property type="protein sequence ID" value="KAA1052677.1"/>
    <property type="molecule type" value="Genomic_DNA"/>
</dbReference>
<dbReference type="AlphaFoldDB" id="A0A5B0KJ50"/>
<evidence type="ECO:0000256" key="1">
    <source>
        <dbReference type="SAM" id="MobiDB-lite"/>
    </source>
</evidence>
<comment type="caution">
    <text evidence="2">The sequence shown here is derived from an EMBL/GenBank/DDBJ whole genome shotgun (WGS) entry which is preliminary data.</text>
</comment>
<evidence type="ECO:0000313" key="2">
    <source>
        <dbReference type="EMBL" id="KAA1052677.1"/>
    </source>
</evidence>
<protein>
    <submittedName>
        <fullName evidence="2">Uncharacterized protein</fullName>
    </submittedName>
</protein>
<dbReference type="Proteomes" id="UP000325333">
    <property type="component" value="Unassembled WGS sequence"/>
</dbReference>
<sequence>MRRVGARKRARATLAHRYTPLRPPHNGNGTPCGVKERV</sequence>
<accession>A0A5B0KJ50</accession>
<name>A0A5B0KJ50_9PROT</name>
<feature type="region of interest" description="Disordered" evidence="1">
    <location>
        <begin position="19"/>
        <end position="38"/>
    </location>
</feature>